<evidence type="ECO:0000256" key="1">
    <source>
        <dbReference type="ARBA" id="ARBA00011955"/>
    </source>
</evidence>
<dbReference type="InterPro" id="IPR003374">
    <property type="entry name" value="ApbE-like_sf"/>
</dbReference>
<comment type="cofactor">
    <cofactor evidence="11">
        <name>Mg(2+)</name>
        <dbReference type="ChEBI" id="CHEBI:18420"/>
    </cofactor>
    <cofactor evidence="11">
        <name>Mn(2+)</name>
        <dbReference type="ChEBI" id="CHEBI:29035"/>
    </cofactor>
    <text evidence="11">Magnesium. Can also use manganese.</text>
</comment>
<evidence type="ECO:0000256" key="7">
    <source>
        <dbReference type="ARBA" id="ARBA00022842"/>
    </source>
</evidence>
<evidence type="ECO:0000256" key="11">
    <source>
        <dbReference type="PIRSR" id="PIRSR006268-2"/>
    </source>
</evidence>
<dbReference type="EMBL" id="CP021023">
    <property type="protein sequence ID" value="ARN57579.1"/>
    <property type="molecule type" value="Genomic_DNA"/>
</dbReference>
<keyword evidence="12" id="KW-0449">Lipoprotein</keyword>
<protein>
    <recommendedName>
        <fullName evidence="2 10">FAD:protein FMN transferase</fullName>
        <ecNumber evidence="1 10">2.7.1.180</ecNumber>
    </recommendedName>
    <alternativeName>
        <fullName evidence="8 10">Flavin transferase</fullName>
    </alternativeName>
</protein>
<evidence type="ECO:0000256" key="8">
    <source>
        <dbReference type="ARBA" id="ARBA00031306"/>
    </source>
</evidence>
<dbReference type="Pfam" id="PF02424">
    <property type="entry name" value="ApbE"/>
    <property type="match status" value="1"/>
</dbReference>
<comment type="catalytic activity">
    <reaction evidence="9 10">
        <text>L-threonyl-[protein] + FAD = FMN-L-threonyl-[protein] + AMP + H(+)</text>
        <dbReference type="Rhea" id="RHEA:36847"/>
        <dbReference type="Rhea" id="RHEA-COMP:11060"/>
        <dbReference type="Rhea" id="RHEA-COMP:11061"/>
        <dbReference type="ChEBI" id="CHEBI:15378"/>
        <dbReference type="ChEBI" id="CHEBI:30013"/>
        <dbReference type="ChEBI" id="CHEBI:57692"/>
        <dbReference type="ChEBI" id="CHEBI:74257"/>
        <dbReference type="ChEBI" id="CHEBI:456215"/>
        <dbReference type="EC" id="2.7.1.180"/>
    </reaction>
</comment>
<dbReference type="EC" id="2.7.1.180" evidence="1 10"/>
<dbReference type="Proteomes" id="UP000193334">
    <property type="component" value="Chromosome"/>
</dbReference>
<organism evidence="12 13">
    <name type="scientific">Sedimentisphaera salicampi</name>
    <dbReference type="NCBI Taxonomy" id="1941349"/>
    <lineage>
        <taxon>Bacteria</taxon>
        <taxon>Pseudomonadati</taxon>
        <taxon>Planctomycetota</taxon>
        <taxon>Phycisphaerae</taxon>
        <taxon>Sedimentisphaerales</taxon>
        <taxon>Sedimentisphaeraceae</taxon>
        <taxon>Sedimentisphaera</taxon>
    </lineage>
</organism>
<keyword evidence="5 10" id="KW-0479">Metal-binding</keyword>
<dbReference type="Gene3D" id="3.10.520.10">
    <property type="entry name" value="ApbE-like domains"/>
    <property type="match status" value="1"/>
</dbReference>
<dbReference type="PANTHER" id="PTHR30040">
    <property type="entry name" value="THIAMINE BIOSYNTHESIS LIPOPROTEIN APBE"/>
    <property type="match status" value="1"/>
</dbReference>
<comment type="similarity">
    <text evidence="10">Belongs to the ApbE family.</text>
</comment>
<keyword evidence="6 10" id="KW-0274">FAD</keyword>
<proteinExistence type="inferred from homology"/>
<evidence type="ECO:0000256" key="6">
    <source>
        <dbReference type="ARBA" id="ARBA00022827"/>
    </source>
</evidence>
<evidence type="ECO:0000313" key="12">
    <source>
        <dbReference type="EMBL" id="ARN57579.1"/>
    </source>
</evidence>
<evidence type="ECO:0000256" key="3">
    <source>
        <dbReference type="ARBA" id="ARBA00022630"/>
    </source>
</evidence>
<reference evidence="13" key="1">
    <citation type="submission" date="2017-04" db="EMBL/GenBank/DDBJ databases">
        <title>Comparative genomics and description of representatives of a novel lineage of planctomycetes thriving in anoxic sediments.</title>
        <authorList>
            <person name="Spring S."/>
            <person name="Bunk B."/>
            <person name="Sproer C."/>
        </authorList>
    </citation>
    <scope>NUCLEOTIDE SEQUENCE [LARGE SCALE GENOMIC DNA]</scope>
    <source>
        <strain evidence="13">ST-PulAB-D4</strain>
    </source>
</reference>
<dbReference type="KEGG" id="pbp:STSP1_01994"/>
<feature type="binding site" evidence="11">
    <location>
        <position position="291"/>
    </location>
    <ligand>
        <name>Mg(2+)</name>
        <dbReference type="ChEBI" id="CHEBI:18420"/>
    </ligand>
</feature>
<gene>
    <name evidence="12" type="primary">apbE_2</name>
    <name evidence="12" type="ORF">STSP1_01994</name>
</gene>
<dbReference type="GO" id="GO:0046872">
    <property type="term" value="F:metal ion binding"/>
    <property type="evidence" value="ECO:0007669"/>
    <property type="project" value="UniProtKB-UniRule"/>
</dbReference>
<keyword evidence="3 10" id="KW-0285">Flavoprotein</keyword>
<evidence type="ECO:0000256" key="2">
    <source>
        <dbReference type="ARBA" id="ARBA00016337"/>
    </source>
</evidence>
<keyword evidence="4 10" id="KW-0808">Transferase</keyword>
<evidence type="ECO:0000256" key="5">
    <source>
        <dbReference type="ARBA" id="ARBA00022723"/>
    </source>
</evidence>
<dbReference type="InterPro" id="IPR024932">
    <property type="entry name" value="ApbE"/>
</dbReference>
<dbReference type="RefSeq" id="WP_085756212.1">
    <property type="nucleotide sequence ID" value="NZ_CP021023.1"/>
</dbReference>
<dbReference type="PIRSF" id="PIRSF006268">
    <property type="entry name" value="ApbE"/>
    <property type="match status" value="1"/>
</dbReference>
<accession>A0A1W6LP66</accession>
<evidence type="ECO:0000256" key="9">
    <source>
        <dbReference type="ARBA" id="ARBA00048540"/>
    </source>
</evidence>
<evidence type="ECO:0000256" key="10">
    <source>
        <dbReference type="PIRNR" id="PIRNR006268"/>
    </source>
</evidence>
<dbReference type="PANTHER" id="PTHR30040:SF2">
    <property type="entry name" value="FAD:PROTEIN FMN TRANSFERASE"/>
    <property type="match status" value="1"/>
</dbReference>
<keyword evidence="7 10" id="KW-0460">Magnesium</keyword>
<dbReference type="STRING" id="1941349.STSP1_01994"/>
<dbReference type="GO" id="GO:0016740">
    <property type="term" value="F:transferase activity"/>
    <property type="evidence" value="ECO:0007669"/>
    <property type="project" value="UniProtKB-UniRule"/>
</dbReference>
<name>A0A1W6LP66_9BACT</name>
<sequence>MNKLNITICISAALVLPLICAGCGREGVKTSTSSSRMHMDTFVRITASAGSQSDAERAIEAGFAQIKRIEKLMDRHDPASKVSQINSNSGSWVKAGSDIVEVIEISKRFSDKTGGAFDISIAPVIDLWIQAAEKGQKPTQAEMRRAKSLVDYRKIKTRTAKGTVKLAERGMEIDLGAVAKGYALDKAREAMKEAGAKGGLINAGGDILCFGDNGREGGWKIGVRSPEANGRSDIESVLEAESGAIATSGDYLRFYEIGGLKTSHIINPSTGEGSSAFKSATVFAHRAAKADALATAFSLLGRDKGLKLIELIDGAECFAIAAKDGEQIKSSGWDKLTSQRSSLEER</sequence>
<feature type="binding site" evidence="11">
    <location>
        <position position="177"/>
    </location>
    <ligand>
        <name>Mg(2+)</name>
        <dbReference type="ChEBI" id="CHEBI:18420"/>
    </ligand>
</feature>
<keyword evidence="13" id="KW-1185">Reference proteome</keyword>
<dbReference type="SUPFAM" id="SSF143631">
    <property type="entry name" value="ApbE-like"/>
    <property type="match status" value="1"/>
</dbReference>
<evidence type="ECO:0000313" key="13">
    <source>
        <dbReference type="Proteomes" id="UP000193334"/>
    </source>
</evidence>
<feature type="binding site" evidence="11">
    <location>
        <position position="295"/>
    </location>
    <ligand>
        <name>Mg(2+)</name>
        <dbReference type="ChEBI" id="CHEBI:18420"/>
    </ligand>
</feature>
<evidence type="ECO:0000256" key="4">
    <source>
        <dbReference type="ARBA" id="ARBA00022679"/>
    </source>
</evidence>
<dbReference type="AlphaFoldDB" id="A0A1W6LP66"/>